<dbReference type="EMBL" id="JACVVK020000216">
    <property type="protein sequence ID" value="KAK7484100.1"/>
    <property type="molecule type" value="Genomic_DNA"/>
</dbReference>
<accession>A0ABD0KAS0</accession>
<protein>
    <submittedName>
        <fullName evidence="1">Uncharacterized protein</fullName>
    </submittedName>
</protein>
<evidence type="ECO:0000313" key="1">
    <source>
        <dbReference type="EMBL" id="KAK7484100.1"/>
    </source>
</evidence>
<comment type="caution">
    <text evidence="1">The sequence shown here is derived from an EMBL/GenBank/DDBJ whole genome shotgun (WGS) entry which is preliminary data.</text>
</comment>
<name>A0ABD0KAS0_9CAEN</name>
<dbReference type="AlphaFoldDB" id="A0ABD0KAS0"/>
<sequence>MLPIACGLPPGLATNLYACHVTRTQTCVHGQTQQTTFGPNERFSLPPDPPRQEFYDKSVRKLPLSFVHRLQPWIDFVTSAGLSKTLAKAFLRKVADYITIMWNTDRVAVFTMPLATCCPGYW</sequence>
<keyword evidence="2" id="KW-1185">Reference proteome</keyword>
<evidence type="ECO:0000313" key="2">
    <source>
        <dbReference type="Proteomes" id="UP001519460"/>
    </source>
</evidence>
<gene>
    <name evidence="1" type="ORF">BaRGS_00024712</name>
</gene>
<proteinExistence type="predicted"/>
<organism evidence="1 2">
    <name type="scientific">Batillaria attramentaria</name>
    <dbReference type="NCBI Taxonomy" id="370345"/>
    <lineage>
        <taxon>Eukaryota</taxon>
        <taxon>Metazoa</taxon>
        <taxon>Spiralia</taxon>
        <taxon>Lophotrochozoa</taxon>
        <taxon>Mollusca</taxon>
        <taxon>Gastropoda</taxon>
        <taxon>Caenogastropoda</taxon>
        <taxon>Sorbeoconcha</taxon>
        <taxon>Cerithioidea</taxon>
        <taxon>Batillariidae</taxon>
        <taxon>Batillaria</taxon>
    </lineage>
</organism>
<dbReference type="Proteomes" id="UP001519460">
    <property type="component" value="Unassembled WGS sequence"/>
</dbReference>
<reference evidence="1 2" key="1">
    <citation type="journal article" date="2023" name="Sci. Data">
        <title>Genome assembly of the Korean intertidal mud-creeper Batillaria attramentaria.</title>
        <authorList>
            <person name="Patra A.K."/>
            <person name="Ho P.T."/>
            <person name="Jun S."/>
            <person name="Lee S.J."/>
            <person name="Kim Y."/>
            <person name="Won Y.J."/>
        </authorList>
    </citation>
    <scope>NUCLEOTIDE SEQUENCE [LARGE SCALE GENOMIC DNA]</scope>
    <source>
        <strain evidence="1">Wonlab-2016</strain>
    </source>
</reference>